<evidence type="ECO:0000313" key="1">
    <source>
        <dbReference type="EMBL" id="SHF10691.1"/>
    </source>
</evidence>
<keyword evidence="2" id="KW-1185">Reference proteome</keyword>
<reference evidence="1 2" key="1">
    <citation type="submission" date="2016-11" db="EMBL/GenBank/DDBJ databases">
        <authorList>
            <person name="Jaros S."/>
            <person name="Januszkiewicz K."/>
            <person name="Wedrychowicz H."/>
        </authorList>
    </citation>
    <scope>NUCLEOTIDE SEQUENCE [LARGE SCALE GENOMIC DNA]</scope>
    <source>
        <strain evidence="1 2">DSM 19980</strain>
    </source>
</reference>
<protein>
    <submittedName>
        <fullName evidence="1">Uncharacterized protein</fullName>
    </submittedName>
</protein>
<accession>A0A1M4YY07</accession>
<dbReference type="Proteomes" id="UP000184346">
    <property type="component" value="Unassembled WGS sequence"/>
</dbReference>
<dbReference type="AlphaFoldDB" id="A0A1M4YY07"/>
<dbReference type="STRING" id="1121942.SAMN02745148_01791"/>
<sequence length="159" mass="17991">MSHLRVLRTTSEDTFLETLDQALQTLIEQDRFLLRKGANERAISFRLALHLQALLPEWNVDCEYNCWEKPCHYMKQVVTSTTSAATEARTIYPDIVVHKRGTAENLAAIEIAKSTNPFGVHQDIKKLKAYRSQLGYQLTLLLSIGVDDDIGSSQIEVIS</sequence>
<dbReference type="EMBL" id="FQUJ01000007">
    <property type="protein sequence ID" value="SHF10691.1"/>
    <property type="molecule type" value="Genomic_DNA"/>
</dbReference>
<gene>
    <name evidence="1" type="ORF">SAMN02745148_01791</name>
</gene>
<proteinExistence type="predicted"/>
<evidence type="ECO:0000313" key="2">
    <source>
        <dbReference type="Proteomes" id="UP000184346"/>
    </source>
</evidence>
<dbReference type="RefSeq" id="WP_072821926.1">
    <property type="nucleotide sequence ID" value="NZ_FQUJ01000007.1"/>
</dbReference>
<organism evidence="1 2">
    <name type="scientific">Modicisalibacter ilicicola DSM 19980</name>
    <dbReference type="NCBI Taxonomy" id="1121942"/>
    <lineage>
        <taxon>Bacteria</taxon>
        <taxon>Pseudomonadati</taxon>
        <taxon>Pseudomonadota</taxon>
        <taxon>Gammaproteobacteria</taxon>
        <taxon>Oceanospirillales</taxon>
        <taxon>Halomonadaceae</taxon>
        <taxon>Modicisalibacter</taxon>
    </lineage>
</organism>
<dbReference type="OrthoDB" id="8907997at2"/>
<name>A0A1M4YY07_9GAMM</name>